<dbReference type="InterPro" id="IPR011990">
    <property type="entry name" value="TPR-like_helical_dom_sf"/>
</dbReference>
<evidence type="ECO:0000313" key="5">
    <source>
        <dbReference type="Proteomes" id="UP000825729"/>
    </source>
</evidence>
<dbReference type="InterPro" id="IPR002885">
    <property type="entry name" value="PPR_rpt"/>
</dbReference>
<gene>
    <name evidence="4" type="ORF">H6P81_018265</name>
</gene>
<dbReference type="Pfam" id="PF13812">
    <property type="entry name" value="PPR_3"/>
    <property type="match status" value="1"/>
</dbReference>
<evidence type="ECO:0000313" key="4">
    <source>
        <dbReference type="EMBL" id="KAG9442411.1"/>
    </source>
</evidence>
<comment type="similarity">
    <text evidence="1">Belongs to the PPR family. P subfamily.</text>
</comment>
<dbReference type="Proteomes" id="UP000825729">
    <property type="component" value="Unassembled WGS sequence"/>
</dbReference>
<keyword evidence="2" id="KW-0677">Repeat</keyword>
<reference evidence="4 5" key="1">
    <citation type="submission" date="2021-07" db="EMBL/GenBank/DDBJ databases">
        <title>The Aristolochia fimbriata genome: insights into angiosperm evolution, floral development and chemical biosynthesis.</title>
        <authorList>
            <person name="Jiao Y."/>
        </authorList>
    </citation>
    <scope>NUCLEOTIDE SEQUENCE [LARGE SCALE GENOMIC DNA]</scope>
    <source>
        <strain evidence="4">IBCAS-2021</strain>
        <tissue evidence="4">Leaf</tissue>
    </source>
</reference>
<feature type="repeat" description="PPR" evidence="3">
    <location>
        <begin position="471"/>
        <end position="505"/>
    </location>
</feature>
<dbReference type="PROSITE" id="PS51375">
    <property type="entry name" value="PPR"/>
    <property type="match status" value="8"/>
</dbReference>
<name>A0AAV7E3Q8_ARIFI</name>
<dbReference type="Gene3D" id="1.25.40.10">
    <property type="entry name" value="Tetratricopeptide repeat domain"/>
    <property type="match status" value="4"/>
</dbReference>
<organism evidence="4 5">
    <name type="scientific">Aristolochia fimbriata</name>
    <name type="common">White veined hardy Dutchman's pipe vine</name>
    <dbReference type="NCBI Taxonomy" id="158543"/>
    <lineage>
        <taxon>Eukaryota</taxon>
        <taxon>Viridiplantae</taxon>
        <taxon>Streptophyta</taxon>
        <taxon>Embryophyta</taxon>
        <taxon>Tracheophyta</taxon>
        <taxon>Spermatophyta</taxon>
        <taxon>Magnoliopsida</taxon>
        <taxon>Magnoliidae</taxon>
        <taxon>Piperales</taxon>
        <taxon>Aristolochiaceae</taxon>
        <taxon>Aristolochia</taxon>
    </lineage>
</organism>
<evidence type="ECO:0008006" key="6">
    <source>
        <dbReference type="Google" id="ProtNLM"/>
    </source>
</evidence>
<feature type="repeat" description="PPR" evidence="3">
    <location>
        <begin position="541"/>
        <end position="575"/>
    </location>
</feature>
<protein>
    <recommendedName>
        <fullName evidence="6">Pentatricopeptide repeat-containing protein</fullName>
    </recommendedName>
</protein>
<feature type="repeat" description="PPR" evidence="3">
    <location>
        <begin position="261"/>
        <end position="295"/>
    </location>
</feature>
<dbReference type="PANTHER" id="PTHR47447">
    <property type="entry name" value="OS03G0856100 PROTEIN"/>
    <property type="match status" value="1"/>
</dbReference>
<accession>A0AAV7E3Q8</accession>
<feature type="repeat" description="PPR" evidence="3">
    <location>
        <begin position="296"/>
        <end position="330"/>
    </location>
</feature>
<feature type="repeat" description="PPR" evidence="3">
    <location>
        <begin position="436"/>
        <end position="470"/>
    </location>
</feature>
<dbReference type="NCBIfam" id="TIGR00756">
    <property type="entry name" value="PPR"/>
    <property type="match status" value="7"/>
</dbReference>
<comment type="caution">
    <text evidence="4">The sequence shown here is derived from an EMBL/GenBank/DDBJ whole genome shotgun (WGS) entry which is preliminary data.</text>
</comment>
<dbReference type="AlphaFoldDB" id="A0AAV7E3Q8"/>
<dbReference type="SUPFAM" id="SSF81901">
    <property type="entry name" value="HCP-like"/>
    <property type="match status" value="1"/>
</dbReference>
<proteinExistence type="inferred from homology"/>
<evidence type="ECO:0000256" key="2">
    <source>
        <dbReference type="ARBA" id="ARBA00022737"/>
    </source>
</evidence>
<keyword evidence="5" id="KW-1185">Reference proteome</keyword>
<evidence type="ECO:0000256" key="1">
    <source>
        <dbReference type="ARBA" id="ARBA00007626"/>
    </source>
</evidence>
<dbReference type="Pfam" id="PF01535">
    <property type="entry name" value="PPR"/>
    <property type="match status" value="5"/>
</dbReference>
<dbReference type="PANTHER" id="PTHR47447:SF21">
    <property type="entry name" value="PENTACOTRIPEPTIDE-REPEAT REGION OF PRORP DOMAIN-CONTAINING PROTEIN"/>
    <property type="match status" value="1"/>
</dbReference>
<feature type="repeat" description="PPR" evidence="3">
    <location>
        <begin position="401"/>
        <end position="435"/>
    </location>
</feature>
<evidence type="ECO:0000256" key="3">
    <source>
        <dbReference type="PROSITE-ProRule" id="PRU00708"/>
    </source>
</evidence>
<dbReference type="EMBL" id="JAINDJ010000007">
    <property type="protein sequence ID" value="KAG9442411.1"/>
    <property type="molecule type" value="Genomic_DNA"/>
</dbReference>
<feature type="repeat" description="PPR" evidence="3">
    <location>
        <begin position="506"/>
        <end position="540"/>
    </location>
</feature>
<sequence length="604" mass="69231">MAISPSRTMLPCRRSLPRAKTPLQNLPFLPLPPRTRRFLHSCSCRSSSSSSPPLLRDPSSDLTADADRRFDFPSPQQPLFSDPVNLNRCIRDLSRDPRTESLAFEYYQKAKHHPDFRPDKLTLKLLVASSLKLKRWGSLASIAEDFRIFRVFPDVSTCVKMVNRCVRARKVKASESLLRVFETEPGMAVEVFDSAMRGYNKLHMYTSTVSVYERMKKAGILPDSRCYYRVMEAHWRSDDTQNAISLFSEFESRKLDSDAFATKIYWTLCDSLGKSGRPLEALEFFRAMAERGVPYDSSFYSSLISSFAKNRDVQTAETVFLEAKEKSMARDPVIFLNLVLMYVEEGLVEKTIELIKEMKSMKIRVSDCIFCAIINGYSKKRGFKATIRAYDELVSLGCQPGQVTYASIINAYSRLGLFSKSEKVFDEMRDRGFDKCVVAYANMVSIYGKQGRLSEAMKLVARMKEKGCEPNVWVYNSLMDMHGKALNLRQVEKLWKEMKRRKVAPDKVSYTSIIGAYSRAREFEECVRFYREFRLNGGRIDLTMAGIMVNVFSKSSRIDELVKLLQDMKAEGTRPDGRLYRTAVNSLRDTGLLVHINWLQKSFG</sequence>
<feature type="repeat" description="PPR" evidence="3">
    <location>
        <begin position="188"/>
        <end position="222"/>
    </location>
</feature>